<comment type="similarity">
    <text evidence="1">Belongs to the short-chain dehydrogenases/reductases (SDR) family.</text>
</comment>
<dbReference type="PANTHER" id="PTHR43639">
    <property type="entry name" value="OXIDOREDUCTASE, SHORT-CHAIN DEHYDROGENASE/REDUCTASE FAMILY (AFU_ORTHOLOGUE AFUA_5G02870)"/>
    <property type="match status" value="1"/>
</dbReference>
<keyword evidence="5" id="KW-1185">Reference proteome</keyword>
<dbReference type="AlphaFoldDB" id="A0A512BYW4"/>
<name>A0A512BYW4_9HYPH</name>
<keyword evidence="2" id="KW-0560">Oxidoreductase</keyword>
<dbReference type="EMBL" id="BJYU01000090">
    <property type="protein sequence ID" value="GEO17151.1"/>
    <property type="molecule type" value="Genomic_DNA"/>
</dbReference>
<evidence type="ECO:0000313" key="4">
    <source>
        <dbReference type="EMBL" id="GEO17151.1"/>
    </source>
</evidence>
<dbReference type="FunFam" id="3.40.50.720:FF:000084">
    <property type="entry name" value="Short-chain dehydrogenase reductase"/>
    <property type="match status" value="1"/>
</dbReference>
<proteinExistence type="inferred from homology"/>
<feature type="domain" description="Ketoreductase" evidence="3">
    <location>
        <begin position="25"/>
        <end position="207"/>
    </location>
</feature>
<dbReference type="NCBIfam" id="NF005559">
    <property type="entry name" value="PRK07231.1"/>
    <property type="match status" value="1"/>
</dbReference>
<accession>A0A512BYW4</accession>
<dbReference type="PRINTS" id="PR00080">
    <property type="entry name" value="SDRFAMILY"/>
</dbReference>
<sequence>MKGSKTVTSSPDDTKFATIPDLTDKVVLITGGSTGIGAAAARAFGQCGAKVAINYNSSHPEAEGVAAAVQEAGGQALLVRDDVTESSAPARVVEQVVQEFGRLDVLINNAGALIKRTPIADYSDEYMDALLDLNVKQVIRFIREGAVQMRRQGGGSIINVSSIAARNGGGPGSVLYAASKGFVSTATRGWARELAKERIRVNAVSPGVILTPFHERYSTAEQLASMQATIPMDRLGEPDDCVGAFLYLASDQLSGYVTGQILEVNGGQYMP</sequence>
<dbReference type="GO" id="GO:0016491">
    <property type="term" value="F:oxidoreductase activity"/>
    <property type="evidence" value="ECO:0007669"/>
    <property type="project" value="UniProtKB-KW"/>
</dbReference>
<evidence type="ECO:0000256" key="2">
    <source>
        <dbReference type="ARBA" id="ARBA00023002"/>
    </source>
</evidence>
<evidence type="ECO:0000313" key="5">
    <source>
        <dbReference type="Proteomes" id="UP000321085"/>
    </source>
</evidence>
<dbReference type="InterPro" id="IPR057326">
    <property type="entry name" value="KR_dom"/>
</dbReference>
<dbReference type="PANTHER" id="PTHR43639:SF1">
    <property type="entry name" value="SHORT-CHAIN DEHYDROGENASE_REDUCTASE FAMILY PROTEIN"/>
    <property type="match status" value="1"/>
</dbReference>
<evidence type="ECO:0000256" key="1">
    <source>
        <dbReference type="ARBA" id="ARBA00006484"/>
    </source>
</evidence>
<dbReference type="Pfam" id="PF13561">
    <property type="entry name" value="adh_short_C2"/>
    <property type="match status" value="1"/>
</dbReference>
<reference evidence="4 5" key="1">
    <citation type="submission" date="2019-07" db="EMBL/GenBank/DDBJ databases">
        <title>Whole genome shotgun sequence of Microvirga aerophila NBRC 106136.</title>
        <authorList>
            <person name="Hosoyama A."/>
            <person name="Uohara A."/>
            <person name="Ohji S."/>
            <person name="Ichikawa N."/>
        </authorList>
    </citation>
    <scope>NUCLEOTIDE SEQUENCE [LARGE SCALE GENOMIC DNA]</scope>
    <source>
        <strain evidence="4 5">NBRC 106136</strain>
    </source>
</reference>
<dbReference type="Gene3D" id="3.40.50.720">
    <property type="entry name" value="NAD(P)-binding Rossmann-like Domain"/>
    <property type="match status" value="1"/>
</dbReference>
<evidence type="ECO:0000259" key="3">
    <source>
        <dbReference type="SMART" id="SM00822"/>
    </source>
</evidence>
<dbReference type="SMART" id="SM00822">
    <property type="entry name" value="PKS_KR"/>
    <property type="match status" value="1"/>
</dbReference>
<dbReference type="InterPro" id="IPR002347">
    <property type="entry name" value="SDR_fam"/>
</dbReference>
<comment type="caution">
    <text evidence="4">The sequence shown here is derived from an EMBL/GenBank/DDBJ whole genome shotgun (WGS) entry which is preliminary data.</text>
</comment>
<dbReference type="PRINTS" id="PR00081">
    <property type="entry name" value="GDHRDH"/>
</dbReference>
<dbReference type="Proteomes" id="UP000321085">
    <property type="component" value="Unassembled WGS sequence"/>
</dbReference>
<dbReference type="CDD" id="cd05233">
    <property type="entry name" value="SDR_c"/>
    <property type="match status" value="1"/>
</dbReference>
<dbReference type="InterPro" id="IPR036291">
    <property type="entry name" value="NAD(P)-bd_dom_sf"/>
</dbReference>
<protein>
    <submittedName>
        <fullName evidence="4">Oxidoreductase</fullName>
    </submittedName>
</protein>
<gene>
    <name evidence="4" type="ORF">MAE02_48470</name>
</gene>
<organism evidence="4 5">
    <name type="scientific">Microvirga aerophila</name>
    <dbReference type="NCBI Taxonomy" id="670291"/>
    <lineage>
        <taxon>Bacteria</taxon>
        <taxon>Pseudomonadati</taxon>
        <taxon>Pseudomonadota</taxon>
        <taxon>Alphaproteobacteria</taxon>
        <taxon>Hyphomicrobiales</taxon>
        <taxon>Methylobacteriaceae</taxon>
        <taxon>Microvirga</taxon>
    </lineage>
</organism>
<dbReference type="SUPFAM" id="SSF51735">
    <property type="entry name" value="NAD(P)-binding Rossmann-fold domains"/>
    <property type="match status" value="1"/>
</dbReference>